<dbReference type="PANTHER" id="PTHR45224">
    <property type="entry name" value="OS01G0527900 PROTEIN-RELATED"/>
    <property type="match status" value="1"/>
</dbReference>
<organism evidence="4 5">
    <name type="scientific">Miscanthus lutarioriparius</name>
    <dbReference type="NCBI Taxonomy" id="422564"/>
    <lineage>
        <taxon>Eukaryota</taxon>
        <taxon>Viridiplantae</taxon>
        <taxon>Streptophyta</taxon>
        <taxon>Embryophyta</taxon>
        <taxon>Tracheophyta</taxon>
        <taxon>Spermatophyta</taxon>
        <taxon>Magnoliopsida</taxon>
        <taxon>Liliopsida</taxon>
        <taxon>Poales</taxon>
        <taxon>Poaceae</taxon>
        <taxon>PACMAD clade</taxon>
        <taxon>Panicoideae</taxon>
        <taxon>Andropogonodae</taxon>
        <taxon>Andropogoneae</taxon>
        <taxon>Saccharinae</taxon>
        <taxon>Miscanthus</taxon>
    </lineage>
</organism>
<feature type="compositionally biased region" description="Low complexity" evidence="2">
    <location>
        <begin position="30"/>
        <end position="47"/>
    </location>
</feature>
<name>A0A811R318_9POAL</name>
<evidence type="ECO:0000256" key="2">
    <source>
        <dbReference type="SAM" id="MobiDB-lite"/>
    </source>
</evidence>
<dbReference type="Proteomes" id="UP000604825">
    <property type="component" value="Unassembled WGS sequence"/>
</dbReference>
<keyword evidence="1" id="KW-0175">Coiled coil</keyword>
<dbReference type="AlphaFoldDB" id="A0A811R318"/>
<proteinExistence type="predicted"/>
<gene>
    <name evidence="4" type="ORF">NCGR_LOCUS47644</name>
</gene>
<feature type="compositionally biased region" description="Pro residues" evidence="2">
    <location>
        <begin position="95"/>
        <end position="104"/>
    </location>
</feature>
<dbReference type="PANTHER" id="PTHR45224:SF3">
    <property type="entry name" value="OS11G0506300 PROTEIN"/>
    <property type="match status" value="1"/>
</dbReference>
<dbReference type="OrthoDB" id="676833at2759"/>
<comment type="caution">
    <text evidence="4">The sequence shown here is derived from an EMBL/GenBank/DDBJ whole genome shotgun (WGS) entry which is preliminary data.</text>
</comment>
<keyword evidence="5" id="KW-1185">Reference proteome</keyword>
<feature type="compositionally biased region" description="Acidic residues" evidence="2">
    <location>
        <begin position="320"/>
        <end position="329"/>
    </location>
</feature>
<sequence length="485" mass="53942">MDHPSTPSDSGAAAAPAALRVAAGRKGKVGSTRASSSIGRGSSRAAGLFPVGGRSGSAASLLPFGRGSSPPAGLRPFGRGSMAASGAAESSPIGFPFPPSPPAGASPGSSSVRHSDATWDKDTQGGFMRYFGNQPHNFHLVGTPSHNSHVNISIPETNGGSSPSEVEFLSEQLHVLVNDENEMVRTEKRIMWTPQEDERLMSAWIENSMDSTTGADRKGEAYWGDVIKAYNKETPPQRKRNAKQAKDRWHKINRWCDLFESEYLKARRVFTSGYSDEMWMDTAEKFYLDHKLGPFVIKNWKTYNEELKNARKRKSYHLEEDVENVDSEDEMPKRPMGQKAAKKSALAAKGKSKAMGDDGKSEESANHVEKLDKLSKIQEEVNANRMKVLEMQQKLSSDKIETTRLTHLTAQENRESKKLEMEGRRLEMESKKLEMEGKKLEKESKMMDAYNNLISQDTSSMTDDEKSERLAAMKCLRKMLFPEII</sequence>
<feature type="coiled-coil region" evidence="1">
    <location>
        <begin position="416"/>
        <end position="443"/>
    </location>
</feature>
<feature type="domain" description="Myb-like" evidence="3">
    <location>
        <begin position="188"/>
        <end position="253"/>
    </location>
</feature>
<evidence type="ECO:0000256" key="1">
    <source>
        <dbReference type="SAM" id="Coils"/>
    </source>
</evidence>
<evidence type="ECO:0000259" key="3">
    <source>
        <dbReference type="PROSITE" id="PS50090"/>
    </source>
</evidence>
<feature type="region of interest" description="Disordered" evidence="2">
    <location>
        <begin position="1"/>
        <end position="119"/>
    </location>
</feature>
<dbReference type="EMBL" id="CAJGYO010000012">
    <property type="protein sequence ID" value="CAD6264339.1"/>
    <property type="molecule type" value="Genomic_DNA"/>
</dbReference>
<evidence type="ECO:0000313" key="4">
    <source>
        <dbReference type="EMBL" id="CAD6264339.1"/>
    </source>
</evidence>
<dbReference type="InterPro" id="IPR001005">
    <property type="entry name" value="SANT/Myb"/>
</dbReference>
<feature type="compositionally biased region" description="Low complexity" evidence="2">
    <location>
        <begin position="78"/>
        <end position="94"/>
    </location>
</feature>
<dbReference type="PROSITE" id="PS50090">
    <property type="entry name" value="MYB_LIKE"/>
    <property type="match status" value="1"/>
</dbReference>
<reference evidence="4" key="1">
    <citation type="submission" date="2020-10" db="EMBL/GenBank/DDBJ databases">
        <authorList>
            <person name="Han B."/>
            <person name="Lu T."/>
            <person name="Zhao Q."/>
            <person name="Huang X."/>
            <person name="Zhao Y."/>
        </authorList>
    </citation>
    <scope>NUCLEOTIDE SEQUENCE</scope>
</reference>
<feature type="compositionally biased region" description="Basic and acidic residues" evidence="2">
    <location>
        <begin position="354"/>
        <end position="371"/>
    </location>
</feature>
<protein>
    <recommendedName>
        <fullName evidence="3">Myb-like domain-containing protein</fullName>
    </recommendedName>
</protein>
<evidence type="ECO:0000313" key="5">
    <source>
        <dbReference type="Proteomes" id="UP000604825"/>
    </source>
</evidence>
<accession>A0A811R318</accession>
<feature type="compositionally biased region" description="Low complexity" evidence="2">
    <location>
        <begin position="12"/>
        <end position="22"/>
    </location>
</feature>
<feature type="region of interest" description="Disordered" evidence="2">
    <location>
        <begin position="320"/>
        <end position="371"/>
    </location>
</feature>